<dbReference type="GO" id="GO:0016301">
    <property type="term" value="F:kinase activity"/>
    <property type="evidence" value="ECO:0007669"/>
    <property type="project" value="UniProtKB-KW"/>
</dbReference>
<feature type="non-terminal residue" evidence="1">
    <location>
        <position position="81"/>
    </location>
</feature>
<evidence type="ECO:0000313" key="2">
    <source>
        <dbReference type="Proteomes" id="UP000265520"/>
    </source>
</evidence>
<name>A0A392SLD2_9FABA</name>
<dbReference type="EMBL" id="LXQA010401817">
    <property type="protein sequence ID" value="MCI49479.1"/>
    <property type="molecule type" value="Genomic_DNA"/>
</dbReference>
<reference evidence="1 2" key="1">
    <citation type="journal article" date="2018" name="Front. Plant Sci.">
        <title>Red Clover (Trifolium pratense) and Zigzag Clover (T. medium) - A Picture of Genomic Similarities and Differences.</title>
        <authorList>
            <person name="Dluhosova J."/>
            <person name="Istvanek J."/>
            <person name="Nedelnik J."/>
            <person name="Repkova J."/>
        </authorList>
    </citation>
    <scope>NUCLEOTIDE SEQUENCE [LARGE SCALE GENOMIC DNA]</scope>
    <source>
        <strain evidence="2">cv. 10/8</strain>
        <tissue evidence="1">Leaf</tissue>
    </source>
</reference>
<proteinExistence type="predicted"/>
<evidence type="ECO:0000313" key="1">
    <source>
        <dbReference type="EMBL" id="MCI49479.1"/>
    </source>
</evidence>
<keyword evidence="2" id="KW-1185">Reference proteome</keyword>
<dbReference type="AlphaFoldDB" id="A0A392SLD2"/>
<comment type="caution">
    <text evidence="1">The sequence shown here is derived from an EMBL/GenBank/DDBJ whole genome shotgun (WGS) entry which is preliminary data.</text>
</comment>
<feature type="non-terminal residue" evidence="1">
    <location>
        <position position="1"/>
    </location>
</feature>
<sequence length="81" mass="9284">DEHCGFRAISVLLDESEEEHQMVRLDLTIVLNQNRARYVKLLGGQDIFDVIKNALVPDEIEAAHDDKWMTMPDMGFLVAQK</sequence>
<keyword evidence="1" id="KW-0675">Receptor</keyword>
<keyword evidence="1" id="KW-0808">Transferase</keyword>
<keyword evidence="1" id="KW-0418">Kinase</keyword>
<accession>A0A392SLD2</accession>
<organism evidence="1 2">
    <name type="scientific">Trifolium medium</name>
    <dbReference type="NCBI Taxonomy" id="97028"/>
    <lineage>
        <taxon>Eukaryota</taxon>
        <taxon>Viridiplantae</taxon>
        <taxon>Streptophyta</taxon>
        <taxon>Embryophyta</taxon>
        <taxon>Tracheophyta</taxon>
        <taxon>Spermatophyta</taxon>
        <taxon>Magnoliopsida</taxon>
        <taxon>eudicotyledons</taxon>
        <taxon>Gunneridae</taxon>
        <taxon>Pentapetalae</taxon>
        <taxon>rosids</taxon>
        <taxon>fabids</taxon>
        <taxon>Fabales</taxon>
        <taxon>Fabaceae</taxon>
        <taxon>Papilionoideae</taxon>
        <taxon>50 kb inversion clade</taxon>
        <taxon>NPAAA clade</taxon>
        <taxon>Hologalegina</taxon>
        <taxon>IRL clade</taxon>
        <taxon>Trifolieae</taxon>
        <taxon>Trifolium</taxon>
    </lineage>
</organism>
<dbReference type="Proteomes" id="UP000265520">
    <property type="component" value="Unassembled WGS sequence"/>
</dbReference>
<protein>
    <submittedName>
        <fullName evidence="1">Receptor-like protein kinase</fullName>
    </submittedName>
</protein>